<evidence type="ECO:0000256" key="2">
    <source>
        <dbReference type="PROSITE-ProRule" id="PRU00192"/>
    </source>
</evidence>
<evidence type="ECO:0000256" key="3">
    <source>
        <dbReference type="SAM" id="MobiDB-lite"/>
    </source>
</evidence>
<proteinExistence type="predicted"/>
<dbReference type="EMBL" id="AZGZ01000012">
    <property type="protein sequence ID" value="KZZ91877.1"/>
    <property type="molecule type" value="Genomic_DNA"/>
</dbReference>
<name>A0A167YXF0_9EURO</name>
<comment type="caution">
    <text evidence="5">The sequence shown here is derived from an EMBL/GenBank/DDBJ whole genome shotgun (WGS) entry which is preliminary data.</text>
</comment>
<evidence type="ECO:0000313" key="6">
    <source>
        <dbReference type="Proteomes" id="UP000242877"/>
    </source>
</evidence>
<evidence type="ECO:0000256" key="1">
    <source>
        <dbReference type="ARBA" id="ARBA00022443"/>
    </source>
</evidence>
<keyword evidence="6" id="KW-1185">Reference proteome</keyword>
<dbReference type="InterPro" id="IPR050670">
    <property type="entry name" value="STAM"/>
</dbReference>
<feature type="region of interest" description="Disordered" evidence="3">
    <location>
        <begin position="42"/>
        <end position="131"/>
    </location>
</feature>
<dbReference type="SMART" id="SM00326">
    <property type="entry name" value="SH3"/>
    <property type="match status" value="1"/>
</dbReference>
<evidence type="ECO:0000259" key="4">
    <source>
        <dbReference type="PROSITE" id="PS50002"/>
    </source>
</evidence>
<feature type="compositionally biased region" description="Polar residues" evidence="3">
    <location>
        <begin position="50"/>
        <end position="69"/>
    </location>
</feature>
<dbReference type="PANTHER" id="PTHR45929">
    <property type="entry name" value="JAK PATHWAY SIGNAL TRANSDUCTION ADAPTOR MOLECULE"/>
    <property type="match status" value="1"/>
</dbReference>
<accession>A0A167YXF0</accession>
<dbReference type="OrthoDB" id="6250593at2759"/>
<feature type="compositionally biased region" description="Low complexity" evidence="3">
    <location>
        <begin position="230"/>
        <end position="256"/>
    </location>
</feature>
<protein>
    <submittedName>
        <fullName evidence="5">SH3 domain protein</fullName>
    </submittedName>
</protein>
<sequence>MAEEAVQALRARSLRSIRTELEFLADTSAISQQQLNNILSNLPDIPEYSRPNSSSNGTTTVARPSQQLISPVASPPPERAPERETVQRSQTEPQPPTQQLNDMHIFNRRQQSQPQQQQQHYAAPPSAPPAYSSVPPVLSIASAVYAYHPTDAGDLELHPNDRVQVIEHMNNDWWRGRNERTGAEGIFPRTYVNVIEDKSTMAMSTPPPPTAPPQSNSGPMSYGNMPMAVAQGSSAPTPAPAPVAATPEEQQQQQGQEHPHLSKVEEGGKKFGKKLGNAAIFGAGATIGSNIVNSIF</sequence>
<dbReference type="InterPro" id="IPR001452">
    <property type="entry name" value="SH3_domain"/>
</dbReference>
<dbReference type="Gene3D" id="2.30.30.40">
    <property type="entry name" value="SH3 Domains"/>
    <property type="match status" value="1"/>
</dbReference>
<feature type="domain" description="SH3" evidence="4">
    <location>
        <begin position="136"/>
        <end position="197"/>
    </location>
</feature>
<dbReference type="PANTHER" id="PTHR45929:SF7">
    <property type="entry name" value="LAS SEVENTEEN-BINDING PROTEIN 1"/>
    <property type="match status" value="1"/>
</dbReference>
<organism evidence="5 6">
    <name type="scientific">Ascosphaera apis ARSEF 7405</name>
    <dbReference type="NCBI Taxonomy" id="392613"/>
    <lineage>
        <taxon>Eukaryota</taxon>
        <taxon>Fungi</taxon>
        <taxon>Dikarya</taxon>
        <taxon>Ascomycota</taxon>
        <taxon>Pezizomycotina</taxon>
        <taxon>Eurotiomycetes</taxon>
        <taxon>Eurotiomycetidae</taxon>
        <taxon>Onygenales</taxon>
        <taxon>Ascosphaeraceae</taxon>
        <taxon>Ascosphaera</taxon>
    </lineage>
</organism>
<feature type="region of interest" description="Disordered" evidence="3">
    <location>
        <begin position="202"/>
        <end position="269"/>
    </location>
</feature>
<feature type="compositionally biased region" description="Low complexity" evidence="3">
    <location>
        <begin position="110"/>
        <end position="131"/>
    </location>
</feature>
<keyword evidence="1 2" id="KW-0728">SH3 domain</keyword>
<dbReference type="InterPro" id="IPR036028">
    <property type="entry name" value="SH3-like_dom_sf"/>
</dbReference>
<evidence type="ECO:0000313" key="5">
    <source>
        <dbReference type="EMBL" id="KZZ91877.1"/>
    </source>
</evidence>
<dbReference type="VEuPathDB" id="FungiDB:AAP_03096"/>
<dbReference type="CDD" id="cd00174">
    <property type="entry name" value="SH3"/>
    <property type="match status" value="1"/>
</dbReference>
<dbReference type="Proteomes" id="UP000242877">
    <property type="component" value="Unassembled WGS sequence"/>
</dbReference>
<dbReference type="Pfam" id="PF00018">
    <property type="entry name" value="SH3_1"/>
    <property type="match status" value="1"/>
</dbReference>
<dbReference type="SUPFAM" id="SSF50044">
    <property type="entry name" value="SH3-domain"/>
    <property type="match status" value="1"/>
</dbReference>
<dbReference type="AlphaFoldDB" id="A0A167YXF0"/>
<feature type="compositionally biased region" description="Polar residues" evidence="3">
    <location>
        <begin position="87"/>
        <end position="101"/>
    </location>
</feature>
<reference evidence="5 6" key="1">
    <citation type="journal article" date="2016" name="Genome Biol. Evol.">
        <title>Divergent and convergent evolution of fungal pathogenicity.</title>
        <authorList>
            <person name="Shang Y."/>
            <person name="Xiao G."/>
            <person name="Zheng P."/>
            <person name="Cen K."/>
            <person name="Zhan S."/>
            <person name="Wang C."/>
        </authorList>
    </citation>
    <scope>NUCLEOTIDE SEQUENCE [LARGE SCALE GENOMIC DNA]</scope>
    <source>
        <strain evidence="5 6">ARSEF 7405</strain>
    </source>
</reference>
<gene>
    <name evidence="5" type="ORF">AAP_03096</name>
</gene>
<feature type="compositionally biased region" description="Basic and acidic residues" evidence="3">
    <location>
        <begin position="257"/>
        <end position="269"/>
    </location>
</feature>
<dbReference type="PROSITE" id="PS50002">
    <property type="entry name" value="SH3"/>
    <property type="match status" value="1"/>
</dbReference>